<protein>
    <submittedName>
        <fullName evidence="2">Uncharacterized protein</fullName>
    </submittedName>
</protein>
<feature type="region of interest" description="Disordered" evidence="1">
    <location>
        <begin position="54"/>
        <end position="83"/>
    </location>
</feature>
<name>U1HJL5_ENDPU</name>
<feature type="region of interest" description="Disordered" evidence="1">
    <location>
        <begin position="379"/>
        <end position="405"/>
    </location>
</feature>
<feature type="compositionally biased region" description="Basic and acidic residues" evidence="1">
    <location>
        <begin position="392"/>
        <end position="405"/>
    </location>
</feature>
<evidence type="ECO:0000313" key="3">
    <source>
        <dbReference type="Proteomes" id="UP000019373"/>
    </source>
</evidence>
<dbReference type="eggNOG" id="ENOG502TIQ4">
    <property type="taxonomic scope" value="Eukaryota"/>
</dbReference>
<dbReference type="RefSeq" id="XP_007803893.1">
    <property type="nucleotide sequence ID" value="XM_007805702.1"/>
</dbReference>
<reference evidence="3" key="1">
    <citation type="journal article" date="2014" name="BMC Genomics">
        <title>Genome characteristics reveal the impact of lichenization on lichen-forming fungus Endocarpon pusillum Hedwig (Verrucariales, Ascomycota).</title>
        <authorList>
            <person name="Wang Y.-Y."/>
            <person name="Liu B."/>
            <person name="Zhang X.-Y."/>
            <person name="Zhou Q.-M."/>
            <person name="Zhang T."/>
            <person name="Li H."/>
            <person name="Yu Y.-F."/>
            <person name="Zhang X.-L."/>
            <person name="Hao X.-Y."/>
            <person name="Wang M."/>
            <person name="Wang L."/>
            <person name="Wei J.-C."/>
        </authorList>
    </citation>
    <scope>NUCLEOTIDE SEQUENCE [LARGE SCALE GENOMIC DNA]</scope>
    <source>
        <strain evidence="3">Z07020 / HMAS-L-300199</strain>
    </source>
</reference>
<gene>
    <name evidence="2" type="ORF">EPUS_04713</name>
</gene>
<feature type="compositionally biased region" description="Basic and acidic residues" evidence="1">
    <location>
        <begin position="69"/>
        <end position="83"/>
    </location>
</feature>
<dbReference type="EMBL" id="KE721317">
    <property type="protein sequence ID" value="ERF70435.1"/>
    <property type="molecule type" value="Genomic_DNA"/>
</dbReference>
<feature type="compositionally biased region" description="Polar residues" evidence="1">
    <location>
        <begin position="22"/>
        <end position="42"/>
    </location>
</feature>
<dbReference type="GeneID" id="19239667"/>
<evidence type="ECO:0000313" key="2">
    <source>
        <dbReference type="EMBL" id="ERF70435.1"/>
    </source>
</evidence>
<feature type="compositionally biased region" description="Basic and acidic residues" evidence="1">
    <location>
        <begin position="1"/>
        <end position="21"/>
    </location>
</feature>
<evidence type="ECO:0000256" key="1">
    <source>
        <dbReference type="SAM" id="MobiDB-lite"/>
    </source>
</evidence>
<organism evidence="2 3">
    <name type="scientific">Endocarpon pusillum (strain Z07020 / HMAS-L-300199)</name>
    <name type="common">Lichen-forming fungus</name>
    <dbReference type="NCBI Taxonomy" id="1263415"/>
    <lineage>
        <taxon>Eukaryota</taxon>
        <taxon>Fungi</taxon>
        <taxon>Dikarya</taxon>
        <taxon>Ascomycota</taxon>
        <taxon>Pezizomycotina</taxon>
        <taxon>Eurotiomycetes</taxon>
        <taxon>Chaetothyriomycetidae</taxon>
        <taxon>Verrucariales</taxon>
        <taxon>Verrucariaceae</taxon>
        <taxon>Endocarpon</taxon>
    </lineage>
</organism>
<proteinExistence type="predicted"/>
<dbReference type="Proteomes" id="UP000019373">
    <property type="component" value="Unassembled WGS sequence"/>
</dbReference>
<dbReference type="OrthoDB" id="4755094at2759"/>
<feature type="compositionally biased region" description="Polar residues" evidence="1">
    <location>
        <begin position="54"/>
        <end position="63"/>
    </location>
</feature>
<dbReference type="AlphaFoldDB" id="U1HJL5"/>
<dbReference type="HOGENOM" id="CLU_591865_0_0_1"/>
<keyword evidence="3" id="KW-1185">Reference proteome</keyword>
<sequence length="405" mass="46499">MSHDRSGEKEDGGRHSDRAQQRDVSGFQQHQSSPCPGETDQTTCLRVQQAQINISSEQNNRANQTQHTHTSEREEHRRETQEKDEMLRHCYHEISKLRASVESYTKQKLMLQPQQALKDSDIAFRYQDLCTAIADWEEIQFGHLDSPLQNLEQIRCSQMGKELVNAYLGFSDEAKIAVTHPMTENIMLTYWIHRHLEKFVSVVKHGMRTMQPPRDELLVGMVGSELQRVLSQTPAMLGQRDEYLEGQCRTLAEVLMEFLPDDQKANFRFAGLMTIFKDAADLAHQIQLTPQSYGYDTAFWYSDPNSARVLFDDERREYKIINAAYSQPIRDNDIIEVGPNGRIGKKLCVIHPALVRRGQGERGDMVLTQATILASLDKPISRPQRANTQPKIEVKIEPREHEQAS</sequence>
<feature type="region of interest" description="Disordered" evidence="1">
    <location>
        <begin position="1"/>
        <end position="42"/>
    </location>
</feature>
<accession>U1HJL5</accession>